<keyword evidence="7" id="KW-1185">Reference proteome</keyword>
<dbReference type="InterPro" id="IPR050204">
    <property type="entry name" value="AraC_XylS_family_regulators"/>
</dbReference>
<dbReference type="Pfam" id="PF12833">
    <property type="entry name" value="HTH_18"/>
    <property type="match status" value="1"/>
</dbReference>
<name>A0ABW4ERG2_9PSEU</name>
<dbReference type="SUPFAM" id="SSF46689">
    <property type="entry name" value="Homeodomain-like"/>
    <property type="match status" value="1"/>
</dbReference>
<sequence length="324" mass="35843">MQIHEYSGEGLEQLARQSFMPVITRTRPDFRGRMALQEMGEAVTVSRAYSRGSHRTFRTDRMAAKTSGDDVVLFCVHAAGRSHVRQHDRVAELKAGSGVLYEARSAWELLSSGEGRSLTLHFSRDLLPLRTAEITEGCARSMDPVAPAMQMLSGYLDRLFDVADDLTASQRLDAGQAAIDLLAMALRDVTPAVPGDGGPAHVLLDMMRTHVRDHLADPRLGAEELARRHHVSVRHAQTLFERIGTTPGAYLREQRLVAARAMLSDPRYARLGMSDVAAAVGFLNLRTFERAFRRQYGMTPGGWRREHIHPGPAPTTESPKMPPG</sequence>
<dbReference type="InterPro" id="IPR009057">
    <property type="entry name" value="Homeodomain-like_sf"/>
</dbReference>
<evidence type="ECO:0000256" key="2">
    <source>
        <dbReference type="ARBA" id="ARBA00023125"/>
    </source>
</evidence>
<evidence type="ECO:0000259" key="5">
    <source>
        <dbReference type="PROSITE" id="PS01124"/>
    </source>
</evidence>
<dbReference type="EMBL" id="JBHUCO010000006">
    <property type="protein sequence ID" value="MFD1516977.1"/>
    <property type="molecule type" value="Genomic_DNA"/>
</dbReference>
<evidence type="ECO:0000313" key="7">
    <source>
        <dbReference type="Proteomes" id="UP001597114"/>
    </source>
</evidence>
<dbReference type="PANTHER" id="PTHR46796">
    <property type="entry name" value="HTH-TYPE TRANSCRIPTIONAL ACTIVATOR RHAS-RELATED"/>
    <property type="match status" value="1"/>
</dbReference>
<keyword evidence="1" id="KW-0805">Transcription regulation</keyword>
<dbReference type="RefSeq" id="WP_344729057.1">
    <property type="nucleotide sequence ID" value="NZ_BAAAUS010000059.1"/>
</dbReference>
<reference evidence="7" key="1">
    <citation type="journal article" date="2019" name="Int. J. Syst. Evol. Microbiol.">
        <title>The Global Catalogue of Microorganisms (GCM) 10K type strain sequencing project: providing services to taxonomists for standard genome sequencing and annotation.</title>
        <authorList>
            <consortium name="The Broad Institute Genomics Platform"/>
            <consortium name="The Broad Institute Genome Sequencing Center for Infectious Disease"/>
            <person name="Wu L."/>
            <person name="Ma J."/>
        </authorList>
    </citation>
    <scope>NUCLEOTIDE SEQUENCE [LARGE SCALE GENOMIC DNA]</scope>
    <source>
        <strain evidence="7">CCM 7043</strain>
    </source>
</reference>
<evidence type="ECO:0000256" key="3">
    <source>
        <dbReference type="ARBA" id="ARBA00023163"/>
    </source>
</evidence>
<protein>
    <submittedName>
        <fullName evidence="6">AraC family transcriptional regulator</fullName>
    </submittedName>
</protein>
<dbReference type="SMART" id="SM00342">
    <property type="entry name" value="HTH_ARAC"/>
    <property type="match status" value="1"/>
</dbReference>
<dbReference type="InterPro" id="IPR018060">
    <property type="entry name" value="HTH_AraC"/>
</dbReference>
<feature type="domain" description="HTH araC/xylS-type" evidence="5">
    <location>
        <begin position="205"/>
        <end position="306"/>
    </location>
</feature>
<proteinExistence type="predicted"/>
<dbReference type="PROSITE" id="PS00041">
    <property type="entry name" value="HTH_ARAC_FAMILY_1"/>
    <property type="match status" value="1"/>
</dbReference>
<dbReference type="Gene3D" id="1.10.10.60">
    <property type="entry name" value="Homeodomain-like"/>
    <property type="match status" value="1"/>
</dbReference>
<evidence type="ECO:0000313" key="6">
    <source>
        <dbReference type="EMBL" id="MFD1516977.1"/>
    </source>
</evidence>
<dbReference type="InterPro" id="IPR020449">
    <property type="entry name" value="Tscrpt_reg_AraC-type_HTH"/>
</dbReference>
<evidence type="ECO:0000256" key="1">
    <source>
        <dbReference type="ARBA" id="ARBA00023015"/>
    </source>
</evidence>
<dbReference type="PRINTS" id="PR00032">
    <property type="entry name" value="HTHARAC"/>
</dbReference>
<organism evidence="6 7">
    <name type="scientific">Pseudonocardia yunnanensis</name>
    <dbReference type="NCBI Taxonomy" id="58107"/>
    <lineage>
        <taxon>Bacteria</taxon>
        <taxon>Bacillati</taxon>
        <taxon>Actinomycetota</taxon>
        <taxon>Actinomycetes</taxon>
        <taxon>Pseudonocardiales</taxon>
        <taxon>Pseudonocardiaceae</taxon>
        <taxon>Pseudonocardia</taxon>
    </lineage>
</organism>
<dbReference type="InterPro" id="IPR035418">
    <property type="entry name" value="AraC-bd_2"/>
</dbReference>
<comment type="caution">
    <text evidence="6">The sequence shown here is derived from an EMBL/GenBank/DDBJ whole genome shotgun (WGS) entry which is preliminary data.</text>
</comment>
<keyword evidence="2" id="KW-0238">DNA-binding</keyword>
<gene>
    <name evidence="6" type="ORF">ACFSJD_05735</name>
</gene>
<feature type="region of interest" description="Disordered" evidence="4">
    <location>
        <begin position="302"/>
        <end position="324"/>
    </location>
</feature>
<dbReference type="PANTHER" id="PTHR46796:SF6">
    <property type="entry name" value="ARAC SUBFAMILY"/>
    <property type="match status" value="1"/>
</dbReference>
<accession>A0ABW4ERG2</accession>
<dbReference type="InterPro" id="IPR018062">
    <property type="entry name" value="HTH_AraC-typ_CS"/>
</dbReference>
<dbReference type="Proteomes" id="UP001597114">
    <property type="component" value="Unassembled WGS sequence"/>
</dbReference>
<dbReference type="PROSITE" id="PS01124">
    <property type="entry name" value="HTH_ARAC_FAMILY_2"/>
    <property type="match status" value="1"/>
</dbReference>
<dbReference type="Pfam" id="PF14525">
    <property type="entry name" value="AraC_binding_2"/>
    <property type="match status" value="1"/>
</dbReference>
<evidence type="ECO:0000256" key="4">
    <source>
        <dbReference type="SAM" id="MobiDB-lite"/>
    </source>
</evidence>
<keyword evidence="3" id="KW-0804">Transcription</keyword>